<evidence type="ECO:0000313" key="3">
    <source>
        <dbReference type="Proteomes" id="UP001054854"/>
    </source>
</evidence>
<keyword evidence="3" id="KW-1185">Reference proteome</keyword>
<dbReference type="Proteomes" id="UP001054854">
    <property type="component" value="Unassembled WGS sequence"/>
</dbReference>
<dbReference type="PANTHER" id="PTHR46696:SF1">
    <property type="entry name" value="CYTOCHROME P450 YJIB-RELATED"/>
    <property type="match status" value="1"/>
</dbReference>
<dbReference type="EMBL" id="BNEK01000003">
    <property type="protein sequence ID" value="GHJ28614.1"/>
    <property type="molecule type" value="Genomic_DNA"/>
</dbReference>
<protein>
    <submittedName>
        <fullName evidence="2">Cytochrome P450 hydroxylase</fullName>
    </submittedName>
</protein>
<gene>
    <name evidence="2" type="ORF">TPA0910_30470</name>
</gene>
<reference evidence="2" key="1">
    <citation type="submission" date="2024-05" db="EMBL/GenBank/DDBJ databases">
        <title>Whole genome shotgun sequence of Streptomyces hygroscopicus NBRC 113678.</title>
        <authorList>
            <person name="Komaki H."/>
            <person name="Tamura T."/>
        </authorList>
    </citation>
    <scope>NUCLEOTIDE SEQUENCE</scope>
    <source>
        <strain evidence="2">N11-34</strain>
    </source>
</reference>
<dbReference type="PRINTS" id="PR00359">
    <property type="entry name" value="BP450"/>
</dbReference>
<dbReference type="InterPro" id="IPR001128">
    <property type="entry name" value="Cyt_P450"/>
</dbReference>
<comment type="caution">
    <text evidence="2">The sequence shown here is derived from an EMBL/GenBank/DDBJ whole genome shotgun (WGS) entry which is preliminary data.</text>
</comment>
<dbReference type="Gene3D" id="1.10.630.10">
    <property type="entry name" value="Cytochrome P450"/>
    <property type="match status" value="1"/>
</dbReference>
<dbReference type="InterPro" id="IPR036396">
    <property type="entry name" value="Cyt_P450_sf"/>
</dbReference>
<evidence type="ECO:0000313" key="2">
    <source>
        <dbReference type="EMBL" id="GHJ28614.1"/>
    </source>
</evidence>
<name>A0ABQ3TZ58_STRHY</name>
<accession>A0ABQ3TZ58</accession>
<dbReference type="SUPFAM" id="SSF48264">
    <property type="entry name" value="Cytochrome P450"/>
    <property type="match status" value="1"/>
</dbReference>
<evidence type="ECO:0000256" key="1">
    <source>
        <dbReference type="ARBA" id="ARBA00010617"/>
    </source>
</evidence>
<dbReference type="CDD" id="cd11029">
    <property type="entry name" value="CYP107-like"/>
    <property type="match status" value="1"/>
</dbReference>
<proteinExistence type="inferred from homology"/>
<sequence>MIPLLPAGHLPQPFDAAFLDNPYPRYAQLREEAAVHRVALPDGSPIWLVLREEDVRAGLTDTRLSVNKAHSGTGYKGFSLPPALDANLLNIDPEDHQRLRRLVSKAFTARRVEGMRGSVQAAVDRLADDLAGQGGGDLVSTFSLPLPLMVIGDLLAMPEADRRRFATWVSNMLTPESPRQIKDAVENIHAFLLDLVATRRRALGDDMLSALIAVRDEGDQLTEDELVSLAFLLLMAGSENTQHLISAGLVTLLQHPDQVAELRADPSLLSEAVEELLRYAHPNQMAIRRFPTEPIEIGGTQIPAGDTVMLCLASAHRDPARYPSPDEFDIHRQDKAHLALGQGMHYCLGAPLARMEIQIALHTLLRRFPRLDLAVPPEQLPWRVSFRSRALKAVPITLR</sequence>
<dbReference type="Pfam" id="PF00067">
    <property type="entry name" value="p450"/>
    <property type="match status" value="1"/>
</dbReference>
<organism evidence="2 3">
    <name type="scientific">Streptomyces hygroscopicus</name>
    <dbReference type="NCBI Taxonomy" id="1912"/>
    <lineage>
        <taxon>Bacteria</taxon>
        <taxon>Bacillati</taxon>
        <taxon>Actinomycetota</taxon>
        <taxon>Actinomycetes</taxon>
        <taxon>Kitasatosporales</taxon>
        <taxon>Streptomycetaceae</taxon>
        <taxon>Streptomyces</taxon>
        <taxon>Streptomyces violaceusniger group</taxon>
    </lineage>
</organism>
<dbReference type="PANTHER" id="PTHR46696">
    <property type="entry name" value="P450, PUTATIVE (EUROFUNG)-RELATED"/>
    <property type="match status" value="1"/>
</dbReference>
<comment type="similarity">
    <text evidence="1">Belongs to the cytochrome P450 family.</text>
</comment>
<dbReference type="InterPro" id="IPR002397">
    <property type="entry name" value="Cyt_P450_B"/>
</dbReference>